<dbReference type="Gene3D" id="1.20.58.340">
    <property type="entry name" value="Magnesium transport protein CorA, transmembrane region"/>
    <property type="match status" value="2"/>
</dbReference>
<sequence length="359" mass="41670">MSKKNKNLKRQFRSAKKMGAAPGTITYMGSRTDSKFVVTVAEYDKDNLHLSQLKDVQGIGRYTRTPEITWMNIVGLTDEAKIGVIGKEFGFNPLILEDAVNTHSRPKIDEYEDYIFGVFKMMYIDTNNELVIEHTAVILCKNAVLVLQELEYDVFGGVRERMGNKLGRIRNNGPDYLFFALIDSIIDNYYAVLENIYDQLEALEEEVYYDPTPETAHNIQQLKKEVMGVRKWAFPVKELIGKLIDSESPLITKETKLYLRDVLDHCNEINENLQLYREMSTSLMELYMTNVSNKMNEVMKVLTIMASIFIPLTFIAGVYGMNFDFMPELHWKYGYFMVLGVMLLLFIGMMLYFKRKKWL</sequence>
<dbReference type="NCBIfam" id="TIGR00383">
    <property type="entry name" value="corA"/>
    <property type="match status" value="1"/>
</dbReference>
<accession>A0AAE3JNU2</accession>
<evidence type="ECO:0000256" key="5">
    <source>
        <dbReference type="ARBA" id="ARBA00022692"/>
    </source>
</evidence>
<keyword evidence="4 8" id="KW-1003">Cell membrane</keyword>
<evidence type="ECO:0000256" key="4">
    <source>
        <dbReference type="ARBA" id="ARBA00022475"/>
    </source>
</evidence>
<gene>
    <name evidence="8 9" type="primary">corA</name>
    <name evidence="9" type="ORF">K8352_11620</name>
</gene>
<dbReference type="GO" id="GO:0015095">
    <property type="term" value="F:magnesium ion transmembrane transporter activity"/>
    <property type="evidence" value="ECO:0007669"/>
    <property type="project" value="UniProtKB-UniRule"/>
</dbReference>
<evidence type="ECO:0000256" key="2">
    <source>
        <dbReference type="ARBA" id="ARBA00009765"/>
    </source>
</evidence>
<dbReference type="AlphaFoldDB" id="A0AAE3JNU2"/>
<dbReference type="Proteomes" id="UP001200642">
    <property type="component" value="Unassembled WGS sequence"/>
</dbReference>
<name>A0AAE3JNU2_9FLAO</name>
<evidence type="ECO:0000313" key="9">
    <source>
        <dbReference type="EMBL" id="MCG2461400.1"/>
    </source>
</evidence>
<keyword evidence="7 8" id="KW-0472">Membrane</keyword>
<comment type="caution">
    <text evidence="9">The sequence shown here is derived from an EMBL/GenBank/DDBJ whole genome shotgun (WGS) entry which is preliminary data.</text>
</comment>
<protein>
    <recommendedName>
        <fullName evidence="8">Magnesium transport protein CorA</fullName>
    </recommendedName>
</protein>
<dbReference type="RefSeq" id="WP_317902544.1">
    <property type="nucleotide sequence ID" value="NZ_JAIRBC010000015.1"/>
</dbReference>
<dbReference type="Gene3D" id="3.30.460.20">
    <property type="entry name" value="CorA soluble domain-like"/>
    <property type="match status" value="1"/>
</dbReference>
<dbReference type="GO" id="GO:0015087">
    <property type="term" value="F:cobalt ion transmembrane transporter activity"/>
    <property type="evidence" value="ECO:0007669"/>
    <property type="project" value="UniProtKB-UniRule"/>
</dbReference>
<dbReference type="CDD" id="cd12828">
    <property type="entry name" value="TmCorA-like_1"/>
    <property type="match status" value="1"/>
</dbReference>
<dbReference type="InterPro" id="IPR002523">
    <property type="entry name" value="MgTranspt_CorA/ZnTranspt_ZntB"/>
</dbReference>
<keyword evidence="10" id="KW-1185">Reference proteome</keyword>
<keyword evidence="6 8" id="KW-1133">Transmembrane helix</keyword>
<dbReference type="SUPFAM" id="SSF144083">
    <property type="entry name" value="Magnesium transport protein CorA, transmembrane region"/>
    <property type="match status" value="1"/>
</dbReference>
<dbReference type="PANTHER" id="PTHR46494:SF1">
    <property type="entry name" value="CORA FAMILY METAL ION TRANSPORTER (EUROFUNG)"/>
    <property type="match status" value="1"/>
</dbReference>
<comment type="subcellular location">
    <subcellularLocation>
        <location evidence="1">Cell membrane</location>
        <topology evidence="1">Multi-pass membrane protein</topology>
    </subcellularLocation>
    <subcellularLocation>
        <location evidence="8">Membrane</location>
        <topology evidence="8">Multi-pass membrane protein</topology>
    </subcellularLocation>
</comment>
<evidence type="ECO:0000256" key="3">
    <source>
        <dbReference type="ARBA" id="ARBA00022448"/>
    </source>
</evidence>
<dbReference type="FunFam" id="1.20.58.340:FF:000012">
    <property type="entry name" value="Magnesium transport protein CorA"/>
    <property type="match status" value="1"/>
</dbReference>
<organism evidence="9 10">
    <name type="scientific">Cerina litoralis</name>
    <dbReference type="NCBI Taxonomy" id="2874477"/>
    <lineage>
        <taxon>Bacteria</taxon>
        <taxon>Pseudomonadati</taxon>
        <taxon>Bacteroidota</taxon>
        <taxon>Flavobacteriia</taxon>
        <taxon>Flavobacteriales</taxon>
        <taxon>Flavobacteriaceae</taxon>
        <taxon>Cerina</taxon>
    </lineage>
</organism>
<keyword evidence="3 8" id="KW-0813">Transport</keyword>
<dbReference type="InterPro" id="IPR004488">
    <property type="entry name" value="Mg/Co-transport_prot_CorA"/>
</dbReference>
<keyword evidence="5 8" id="KW-0812">Transmembrane</keyword>
<proteinExistence type="inferred from homology"/>
<comment type="similarity">
    <text evidence="2 8">Belongs to the CorA metal ion transporter (MIT) (TC 1.A.35) family.</text>
</comment>
<dbReference type="InterPro" id="IPR045863">
    <property type="entry name" value="CorA_TM1_TM2"/>
</dbReference>
<comment type="function">
    <text evidence="8">Mediates influx of magnesium ions.</text>
</comment>
<feature type="transmembrane region" description="Helical" evidence="8">
    <location>
        <begin position="333"/>
        <end position="353"/>
    </location>
</feature>
<dbReference type="EMBL" id="JAIRBC010000015">
    <property type="protein sequence ID" value="MCG2461400.1"/>
    <property type="molecule type" value="Genomic_DNA"/>
</dbReference>
<dbReference type="GO" id="GO:0000287">
    <property type="term" value="F:magnesium ion binding"/>
    <property type="evidence" value="ECO:0007669"/>
    <property type="project" value="TreeGrafter"/>
</dbReference>
<keyword evidence="8" id="KW-0406">Ion transport</keyword>
<keyword evidence="8" id="KW-0460">Magnesium</keyword>
<feature type="transmembrane region" description="Helical" evidence="8">
    <location>
        <begin position="301"/>
        <end position="321"/>
    </location>
</feature>
<evidence type="ECO:0000256" key="7">
    <source>
        <dbReference type="ARBA" id="ARBA00023136"/>
    </source>
</evidence>
<dbReference type="InterPro" id="IPR045861">
    <property type="entry name" value="CorA_cytoplasmic_dom"/>
</dbReference>
<dbReference type="GO" id="GO:0050897">
    <property type="term" value="F:cobalt ion binding"/>
    <property type="evidence" value="ECO:0007669"/>
    <property type="project" value="TreeGrafter"/>
</dbReference>
<evidence type="ECO:0000256" key="1">
    <source>
        <dbReference type="ARBA" id="ARBA00004651"/>
    </source>
</evidence>
<dbReference type="Pfam" id="PF01544">
    <property type="entry name" value="CorA"/>
    <property type="match status" value="1"/>
</dbReference>
<evidence type="ECO:0000256" key="8">
    <source>
        <dbReference type="RuleBase" id="RU362010"/>
    </source>
</evidence>
<dbReference type="PANTHER" id="PTHR46494">
    <property type="entry name" value="CORA FAMILY METAL ION TRANSPORTER (EUROFUNG)"/>
    <property type="match status" value="1"/>
</dbReference>
<dbReference type="SUPFAM" id="SSF143865">
    <property type="entry name" value="CorA soluble domain-like"/>
    <property type="match status" value="1"/>
</dbReference>
<dbReference type="GO" id="GO:0005886">
    <property type="term" value="C:plasma membrane"/>
    <property type="evidence" value="ECO:0007669"/>
    <property type="project" value="UniProtKB-SubCell"/>
</dbReference>
<reference evidence="9" key="1">
    <citation type="submission" date="2023-02" db="EMBL/GenBank/DDBJ databases">
        <title>Genome of Flavobacteriaceae gen. nov. sp. strain F89.</title>
        <authorList>
            <person name="Wang Y."/>
        </authorList>
    </citation>
    <scope>NUCLEOTIDE SEQUENCE</scope>
    <source>
        <strain evidence="9">F89</strain>
    </source>
</reference>
<evidence type="ECO:0000313" key="10">
    <source>
        <dbReference type="Proteomes" id="UP001200642"/>
    </source>
</evidence>
<evidence type="ECO:0000256" key="6">
    <source>
        <dbReference type="ARBA" id="ARBA00022989"/>
    </source>
</evidence>